<name>W9Y3U6_9EURO</name>
<dbReference type="InterPro" id="IPR019405">
    <property type="entry name" value="Lactonase_7-beta_prop"/>
</dbReference>
<dbReference type="PANTHER" id="PTHR30344:SF4">
    <property type="entry name" value="CYCLASE, PUTATIVE (AFU_ORTHOLOGUE AFUA_6G11580)-RELATED"/>
    <property type="match status" value="1"/>
</dbReference>
<dbReference type="eggNOG" id="ENOG502QVHY">
    <property type="taxonomic scope" value="Eukaryota"/>
</dbReference>
<evidence type="ECO:0000313" key="3">
    <source>
        <dbReference type="EMBL" id="EXJ87477.1"/>
    </source>
</evidence>
<reference evidence="3 4" key="1">
    <citation type="submission" date="2013-03" db="EMBL/GenBank/DDBJ databases">
        <title>The Genome Sequence of Capronia epimyces CBS 606.96.</title>
        <authorList>
            <consortium name="The Broad Institute Genomics Platform"/>
            <person name="Cuomo C."/>
            <person name="de Hoog S."/>
            <person name="Gorbushina A."/>
            <person name="Walker B."/>
            <person name="Young S.K."/>
            <person name="Zeng Q."/>
            <person name="Gargeya S."/>
            <person name="Fitzgerald M."/>
            <person name="Haas B."/>
            <person name="Abouelleil A."/>
            <person name="Allen A.W."/>
            <person name="Alvarado L."/>
            <person name="Arachchi H.M."/>
            <person name="Berlin A.M."/>
            <person name="Chapman S.B."/>
            <person name="Gainer-Dewar J."/>
            <person name="Goldberg J."/>
            <person name="Griggs A."/>
            <person name="Gujja S."/>
            <person name="Hansen M."/>
            <person name="Howarth C."/>
            <person name="Imamovic A."/>
            <person name="Ireland A."/>
            <person name="Larimer J."/>
            <person name="McCowan C."/>
            <person name="Murphy C."/>
            <person name="Pearson M."/>
            <person name="Poon T.W."/>
            <person name="Priest M."/>
            <person name="Roberts A."/>
            <person name="Saif S."/>
            <person name="Shea T."/>
            <person name="Sisk P."/>
            <person name="Sykes S."/>
            <person name="Wortman J."/>
            <person name="Nusbaum C."/>
            <person name="Birren B."/>
        </authorList>
    </citation>
    <scope>NUCLEOTIDE SEQUENCE [LARGE SCALE GENOMIC DNA]</scope>
    <source>
        <strain evidence="3 4">CBS 606.96</strain>
    </source>
</reference>
<dbReference type="PANTHER" id="PTHR30344">
    <property type="entry name" value="6-PHOSPHOGLUCONOLACTONASE-RELATED"/>
    <property type="match status" value="1"/>
</dbReference>
<dbReference type="SUPFAM" id="SSF75011">
    <property type="entry name" value="3-carboxy-cis,cis-mucoante lactonizing enzyme"/>
    <property type="match status" value="1"/>
</dbReference>
<keyword evidence="4" id="KW-1185">Reference proteome</keyword>
<feature type="region of interest" description="Disordered" evidence="2">
    <location>
        <begin position="20"/>
        <end position="44"/>
    </location>
</feature>
<evidence type="ECO:0000256" key="2">
    <source>
        <dbReference type="SAM" id="MobiDB-lite"/>
    </source>
</evidence>
<feature type="compositionally biased region" description="Low complexity" evidence="2">
    <location>
        <begin position="167"/>
        <end position="176"/>
    </location>
</feature>
<dbReference type="EMBL" id="AMGY01000003">
    <property type="protein sequence ID" value="EXJ87477.1"/>
    <property type="molecule type" value="Genomic_DNA"/>
</dbReference>
<dbReference type="InterPro" id="IPR050282">
    <property type="entry name" value="Cycloisomerase_2"/>
</dbReference>
<proteinExistence type="inferred from homology"/>
<dbReference type="Proteomes" id="UP000019478">
    <property type="component" value="Unassembled WGS sequence"/>
</dbReference>
<feature type="compositionally biased region" description="Low complexity" evidence="2">
    <location>
        <begin position="28"/>
        <end position="43"/>
    </location>
</feature>
<dbReference type="InterPro" id="IPR015943">
    <property type="entry name" value="WD40/YVTN_repeat-like_dom_sf"/>
</dbReference>
<evidence type="ECO:0000313" key="4">
    <source>
        <dbReference type="Proteomes" id="UP000019478"/>
    </source>
</evidence>
<evidence type="ECO:0008006" key="5">
    <source>
        <dbReference type="Google" id="ProtNLM"/>
    </source>
</evidence>
<gene>
    <name evidence="3" type="ORF">A1O3_04437</name>
</gene>
<dbReference type="GO" id="GO:0017057">
    <property type="term" value="F:6-phosphogluconolactonase activity"/>
    <property type="evidence" value="ECO:0007669"/>
    <property type="project" value="TreeGrafter"/>
</dbReference>
<dbReference type="GeneID" id="19168556"/>
<feature type="compositionally biased region" description="Polar residues" evidence="2">
    <location>
        <begin position="139"/>
        <end position="166"/>
    </location>
</feature>
<protein>
    <recommendedName>
        <fullName evidence="5">Muconate cycloisomerase 1</fullName>
    </recommendedName>
</protein>
<comment type="caution">
    <text evidence="3">The sequence shown here is derived from an EMBL/GenBank/DDBJ whole genome shotgun (WGS) entry which is preliminary data.</text>
</comment>
<feature type="region of interest" description="Disordered" evidence="2">
    <location>
        <begin position="139"/>
        <end position="176"/>
    </location>
</feature>
<dbReference type="Pfam" id="PF10282">
    <property type="entry name" value="Lactonase"/>
    <property type="match status" value="1"/>
</dbReference>
<dbReference type="AlphaFoldDB" id="W9Y3U6"/>
<dbReference type="RefSeq" id="XP_007732756.1">
    <property type="nucleotide sequence ID" value="XM_007734566.1"/>
</dbReference>
<organism evidence="3 4">
    <name type="scientific">Capronia epimyces CBS 606.96</name>
    <dbReference type="NCBI Taxonomy" id="1182542"/>
    <lineage>
        <taxon>Eukaryota</taxon>
        <taxon>Fungi</taxon>
        <taxon>Dikarya</taxon>
        <taxon>Ascomycota</taxon>
        <taxon>Pezizomycotina</taxon>
        <taxon>Eurotiomycetes</taxon>
        <taxon>Chaetothyriomycetidae</taxon>
        <taxon>Chaetothyriales</taxon>
        <taxon>Herpotrichiellaceae</taxon>
        <taxon>Capronia</taxon>
    </lineage>
</organism>
<dbReference type="STRING" id="1182542.W9Y3U6"/>
<accession>W9Y3U6</accession>
<comment type="similarity">
    <text evidence="1">Belongs to the cycloisomerase 2 family.</text>
</comment>
<evidence type="ECO:0000256" key="1">
    <source>
        <dbReference type="ARBA" id="ARBA00005564"/>
    </source>
</evidence>
<dbReference type="Gene3D" id="2.130.10.10">
    <property type="entry name" value="YVTN repeat-like/Quinoprotein amine dehydrogenase"/>
    <property type="match status" value="1"/>
</dbReference>
<dbReference type="HOGENOM" id="CLU_052062_0_0_1"/>
<sequence length="437" mass="46709">MSQSYDFLVGTFNTPQLYTLRFTPPTPESSTKSSSSGSGSNSGNLRILHRTAAIGSHSWLHLSPPKTNGTRNLYATAWTEPPSVVAYAVDSSTKIKLLSRAQTKARSGYVTANDVAVYSAGGATGEVFSIDRDSGTFVAPQTKSASEASPPRLTNGTTAGSHHTAGQSSSQPSSPNQLLQTLSFVDSSAQRDNGSVMDFGGLRHGAHSADLSPSGNTLYIADIGRNCIWTFAVSPTDGSVTLGEKHISPRPNDGPRHVWPHPAGGYVYCVQEHTSMVDVFSTNHDGVSLTHKQGVRIIPPDQHEQDFWADEVRTSLSRADRPQYLYASTRGLKPGKKGYVAVYKLTDDGRIDTSVSGPKSEPADLYAGLLYMYETPNSGGWANAIQPGPTVQGVEYLALTDSEDGWVFVLSWNGAEIKEVARTKLDPGAGAATAVWL</sequence>
<dbReference type="OrthoDB" id="1715191at2759"/>